<dbReference type="InterPro" id="IPR023393">
    <property type="entry name" value="START-like_dom_sf"/>
</dbReference>
<protein>
    <submittedName>
        <fullName evidence="1">Polyketide cyclase/dehydrase</fullName>
    </submittedName>
</protein>
<keyword evidence="2" id="KW-1185">Reference proteome</keyword>
<evidence type="ECO:0000313" key="1">
    <source>
        <dbReference type="EMBL" id="EKE68394.1"/>
    </source>
</evidence>
<gene>
    <name evidence="1" type="ORF">P24_17700</name>
</gene>
<name>K2JCQ5_9PROT</name>
<accession>K2JCQ5</accession>
<dbReference type="EMBL" id="AMRL01000037">
    <property type="protein sequence ID" value="EKE68394.1"/>
    <property type="molecule type" value="Genomic_DNA"/>
</dbReference>
<dbReference type="SUPFAM" id="SSF55961">
    <property type="entry name" value="Bet v1-like"/>
    <property type="match status" value="1"/>
</dbReference>
<dbReference type="AlphaFoldDB" id="K2JCQ5"/>
<dbReference type="PANTHER" id="PTHR36166">
    <property type="entry name" value="CHROMOSOME 9, WHOLE GENOME SHOTGUN SEQUENCE"/>
    <property type="match status" value="1"/>
</dbReference>
<sequence>MRQVKTSIDIACSPGEVWRVLMDFPAYAEWNPTIQQIDGVAMPGHRLRLILTLPNGRTRTVRFRVAKVDVRRELRLRTSAMLPGLLRREHVFRLISRGAMGCTFYQEEEVSGLFSIFAGESAFTALRQRFEAMNTALKARCEGTEPPMLLLPHHDHDAPAIEGNETAA</sequence>
<evidence type="ECO:0000313" key="2">
    <source>
        <dbReference type="Proteomes" id="UP000006746"/>
    </source>
</evidence>
<dbReference type="STRING" id="1207063.P24_17700"/>
<dbReference type="InterPro" id="IPR019587">
    <property type="entry name" value="Polyketide_cyclase/dehydratase"/>
</dbReference>
<reference evidence="1 2" key="1">
    <citation type="journal article" date="2012" name="J. Bacteriol.">
        <title>Genome Sequence of Oceanibaculum indicum Type Strain P24.</title>
        <authorList>
            <person name="Lai Q."/>
            <person name="Shao Z."/>
        </authorList>
    </citation>
    <scope>NUCLEOTIDE SEQUENCE [LARGE SCALE GENOMIC DNA]</scope>
    <source>
        <strain evidence="1 2">P24</strain>
    </source>
</reference>
<organism evidence="1 2">
    <name type="scientific">Oceanibaculum indicum P24</name>
    <dbReference type="NCBI Taxonomy" id="1207063"/>
    <lineage>
        <taxon>Bacteria</taxon>
        <taxon>Pseudomonadati</taxon>
        <taxon>Pseudomonadota</taxon>
        <taxon>Alphaproteobacteria</taxon>
        <taxon>Rhodospirillales</taxon>
        <taxon>Oceanibaculaceae</taxon>
        <taxon>Oceanibaculum</taxon>
    </lineage>
</organism>
<dbReference type="eggNOG" id="COG4891">
    <property type="taxonomic scope" value="Bacteria"/>
</dbReference>
<dbReference type="PANTHER" id="PTHR36166:SF1">
    <property type="entry name" value="SRPBCC DOMAIN-CONTAINING PROTEIN"/>
    <property type="match status" value="1"/>
</dbReference>
<dbReference type="Gene3D" id="3.30.530.20">
    <property type="match status" value="1"/>
</dbReference>
<dbReference type="RefSeq" id="WP_008946140.1">
    <property type="nucleotide sequence ID" value="NZ_AMRL01000037.1"/>
</dbReference>
<proteinExistence type="predicted"/>
<dbReference type="Proteomes" id="UP000006746">
    <property type="component" value="Unassembled WGS sequence"/>
</dbReference>
<comment type="caution">
    <text evidence="1">The sequence shown here is derived from an EMBL/GenBank/DDBJ whole genome shotgun (WGS) entry which is preliminary data.</text>
</comment>
<dbReference type="Pfam" id="PF10604">
    <property type="entry name" value="Polyketide_cyc2"/>
    <property type="match status" value="1"/>
</dbReference>
<dbReference type="CDD" id="cd07822">
    <property type="entry name" value="SRPBCC_4"/>
    <property type="match status" value="1"/>
</dbReference>